<comment type="similarity">
    <text evidence="10">Belongs to the NhaD Na(+)/H(+) (TC 2.A.62) antiporter family.</text>
</comment>
<feature type="transmembrane region" description="Helical" evidence="11">
    <location>
        <begin position="246"/>
        <end position="266"/>
    </location>
</feature>
<dbReference type="PANTHER" id="PTHR43269">
    <property type="entry name" value="SODIUM/PROTON ANTIPORTER 1-RELATED"/>
    <property type="match status" value="1"/>
</dbReference>
<dbReference type="InterPro" id="IPR045016">
    <property type="entry name" value="NhaD-like"/>
</dbReference>
<evidence type="ECO:0000259" key="12">
    <source>
        <dbReference type="Pfam" id="PF03600"/>
    </source>
</evidence>
<comment type="subcellular location">
    <subcellularLocation>
        <location evidence="1">Membrane</location>
        <topology evidence="1">Multi-pass membrane protein</topology>
    </subcellularLocation>
</comment>
<feature type="transmembrane region" description="Helical" evidence="11">
    <location>
        <begin position="139"/>
        <end position="158"/>
    </location>
</feature>
<feature type="transmembrane region" description="Helical" evidence="11">
    <location>
        <begin position="221"/>
        <end position="240"/>
    </location>
</feature>
<keyword evidence="14" id="KW-1185">Reference proteome</keyword>
<gene>
    <name evidence="13" type="ORF">GPL20_23895</name>
</gene>
<evidence type="ECO:0000256" key="4">
    <source>
        <dbReference type="ARBA" id="ARBA00022692"/>
    </source>
</evidence>
<dbReference type="Pfam" id="PF03600">
    <property type="entry name" value="CitMHS"/>
    <property type="match status" value="1"/>
</dbReference>
<keyword evidence="9" id="KW-0739">Sodium transport</keyword>
<dbReference type="PANTHER" id="PTHR43269:SF2">
    <property type="entry name" value="SODIUM_PROTON ANTIPORTER 1-RELATED"/>
    <property type="match status" value="1"/>
</dbReference>
<feature type="transmembrane region" description="Helical" evidence="11">
    <location>
        <begin position="403"/>
        <end position="425"/>
    </location>
</feature>
<dbReference type="InterPro" id="IPR004680">
    <property type="entry name" value="Cit_transptr-like_dom"/>
</dbReference>
<sequence>MLSVIAAVFIVAYAAIALEHPLGINKSATALLGAGLLWTIYALSVGDASLVNHQLDESVSSTAQIVFFLIGAMTIVEVIDAHNGFEVITSVIRTTKQTSLMWIIGFVTFFLSAILDNLTTTIVMISLIQKLIGNKNDRLLFASLIVIAANAGGAWTVIGDVTTTMLWIGGQITPVSIMGAVFLPSLFNLLIPLLIIGYSVKGKDIAPPPQREAQVLRVEVFERNLMFYLGLGTLIAVPVFKAVTHLAPFMGILFGLGILWLVGEIVHRHKDEDARRPLTLVHALTRIDMSSIVFFVGILMAVACLEHARVLELLAKWLDSTVGRLDVIVVLLGLLSAIIDNVPLVAATMGMYNLVQHPPDSFIWEFIAYCAGTGGSILIIGSAAGVAAMGLEKIEFLWYARRIAPPALAGYLAGAAAYVVQYAALH</sequence>
<feature type="transmembrane region" description="Helical" evidence="11">
    <location>
        <begin position="178"/>
        <end position="200"/>
    </location>
</feature>
<dbReference type="GO" id="GO:0016020">
    <property type="term" value="C:membrane"/>
    <property type="evidence" value="ECO:0007669"/>
    <property type="project" value="UniProtKB-SubCell"/>
</dbReference>
<protein>
    <submittedName>
        <fullName evidence="13">Sodium:proton antiporter</fullName>
    </submittedName>
</protein>
<keyword evidence="5 11" id="KW-1133">Transmembrane helix</keyword>
<proteinExistence type="inferred from homology"/>
<dbReference type="GO" id="GO:0006814">
    <property type="term" value="P:sodium ion transport"/>
    <property type="evidence" value="ECO:0007669"/>
    <property type="project" value="UniProtKB-KW"/>
</dbReference>
<dbReference type="AlphaFoldDB" id="A0A844TAD0"/>
<feature type="transmembrane region" description="Helical" evidence="11">
    <location>
        <begin position="328"/>
        <end position="354"/>
    </location>
</feature>
<keyword evidence="3" id="KW-0050">Antiport</keyword>
<feature type="transmembrane region" description="Helical" evidence="11">
    <location>
        <begin position="58"/>
        <end position="79"/>
    </location>
</feature>
<dbReference type="Proteomes" id="UP000449969">
    <property type="component" value="Unassembled WGS sequence"/>
</dbReference>
<evidence type="ECO:0000256" key="2">
    <source>
        <dbReference type="ARBA" id="ARBA00022448"/>
    </source>
</evidence>
<evidence type="ECO:0000256" key="7">
    <source>
        <dbReference type="ARBA" id="ARBA00023065"/>
    </source>
</evidence>
<evidence type="ECO:0000256" key="5">
    <source>
        <dbReference type="ARBA" id="ARBA00022989"/>
    </source>
</evidence>
<evidence type="ECO:0000256" key="10">
    <source>
        <dbReference type="ARBA" id="ARBA00025753"/>
    </source>
</evidence>
<evidence type="ECO:0000256" key="8">
    <source>
        <dbReference type="ARBA" id="ARBA00023136"/>
    </source>
</evidence>
<evidence type="ECO:0000256" key="3">
    <source>
        <dbReference type="ARBA" id="ARBA00022449"/>
    </source>
</evidence>
<keyword evidence="4 11" id="KW-0812">Transmembrane</keyword>
<evidence type="ECO:0000256" key="9">
    <source>
        <dbReference type="ARBA" id="ARBA00023201"/>
    </source>
</evidence>
<evidence type="ECO:0000313" key="13">
    <source>
        <dbReference type="EMBL" id="MVT76053.1"/>
    </source>
</evidence>
<dbReference type="EMBL" id="WQNE01000021">
    <property type="protein sequence ID" value="MVT76053.1"/>
    <property type="molecule type" value="Genomic_DNA"/>
</dbReference>
<dbReference type="OrthoDB" id="9772058at2"/>
<accession>A0A844TAD0</accession>
<dbReference type="NCBIfam" id="NF038006">
    <property type="entry name" value="NhaD_1"/>
    <property type="match status" value="1"/>
</dbReference>
<feature type="domain" description="Citrate transporter-like" evidence="12">
    <location>
        <begin position="13"/>
        <end position="350"/>
    </location>
</feature>
<keyword evidence="2" id="KW-0813">Transport</keyword>
<keyword evidence="7" id="KW-0406">Ion transport</keyword>
<reference evidence="13 14" key="1">
    <citation type="submission" date="2019-12" db="EMBL/GenBank/DDBJ databases">
        <title>Draft genome sequences Bradyrhizobium cajani AMBPC1010, Bradyrhizobium pachyrhizi AMBPC1040 and Bradyrhizobium yuanmingense ALSPC3051, three plant growth promoting strains isolated from nodules of Cajanus cajan L. in Dominican Republic.</title>
        <authorList>
            <person name="Flores-Felix J.D."/>
            <person name="Araujo J."/>
            <person name="Diaz-Alcantara C."/>
            <person name="Gonzalez-Andres F."/>
            <person name="Velazquez E."/>
        </authorList>
    </citation>
    <scope>NUCLEOTIDE SEQUENCE [LARGE SCALE GENOMIC DNA]</scope>
    <source>
        <strain evidence="13 14">1010</strain>
    </source>
</reference>
<dbReference type="GO" id="GO:0015297">
    <property type="term" value="F:antiporter activity"/>
    <property type="evidence" value="ECO:0007669"/>
    <property type="project" value="UniProtKB-KW"/>
</dbReference>
<evidence type="ECO:0000256" key="6">
    <source>
        <dbReference type="ARBA" id="ARBA00023053"/>
    </source>
</evidence>
<evidence type="ECO:0000256" key="1">
    <source>
        <dbReference type="ARBA" id="ARBA00004141"/>
    </source>
</evidence>
<evidence type="ECO:0000313" key="14">
    <source>
        <dbReference type="Proteomes" id="UP000449969"/>
    </source>
</evidence>
<dbReference type="RefSeq" id="WP_157332179.1">
    <property type="nucleotide sequence ID" value="NZ_JANADL010000004.1"/>
</dbReference>
<feature type="transmembrane region" description="Helical" evidence="11">
    <location>
        <begin position="287"/>
        <end position="308"/>
    </location>
</feature>
<evidence type="ECO:0000256" key="11">
    <source>
        <dbReference type="SAM" id="Phobius"/>
    </source>
</evidence>
<comment type="caution">
    <text evidence="13">The sequence shown here is derived from an EMBL/GenBank/DDBJ whole genome shotgun (WGS) entry which is preliminary data.</text>
</comment>
<organism evidence="13 14">
    <name type="scientific">Bradyrhizobium cajani</name>
    <dbReference type="NCBI Taxonomy" id="1928661"/>
    <lineage>
        <taxon>Bacteria</taxon>
        <taxon>Pseudomonadati</taxon>
        <taxon>Pseudomonadota</taxon>
        <taxon>Alphaproteobacteria</taxon>
        <taxon>Hyphomicrobiales</taxon>
        <taxon>Nitrobacteraceae</taxon>
        <taxon>Bradyrhizobium</taxon>
    </lineage>
</organism>
<feature type="transmembrane region" description="Helical" evidence="11">
    <location>
        <begin position="99"/>
        <end position="127"/>
    </location>
</feature>
<feature type="transmembrane region" description="Helical" evidence="11">
    <location>
        <begin position="366"/>
        <end position="391"/>
    </location>
</feature>
<keyword evidence="8 11" id="KW-0472">Membrane</keyword>
<name>A0A844TAD0_9BRAD</name>
<feature type="transmembrane region" description="Helical" evidence="11">
    <location>
        <begin position="27"/>
        <end position="46"/>
    </location>
</feature>
<keyword evidence="6" id="KW-0915">Sodium</keyword>